<protein>
    <submittedName>
        <fullName evidence="5">HlyD family efflux transporter periplasmic adaptor subunit</fullName>
    </submittedName>
</protein>
<feature type="transmembrane region" description="Helical" evidence="3">
    <location>
        <begin position="213"/>
        <end position="235"/>
    </location>
</feature>
<dbReference type="PANTHER" id="PTHR32347">
    <property type="entry name" value="EFFLUX SYSTEM COMPONENT YKNX-RELATED"/>
    <property type="match status" value="1"/>
</dbReference>
<dbReference type="Gene3D" id="2.40.50.100">
    <property type="match status" value="1"/>
</dbReference>
<dbReference type="RefSeq" id="WP_116624737.1">
    <property type="nucleotide sequence ID" value="NZ_QURN01000011.1"/>
</dbReference>
<reference evidence="6" key="1">
    <citation type="submission" date="2018-08" db="EMBL/GenBank/DDBJ databases">
        <authorList>
            <person name="Im W.T."/>
        </authorList>
    </citation>
    <scope>NUCLEOTIDE SEQUENCE [LARGE SCALE GENOMIC DNA]</scope>
    <source>
        <strain evidence="6">LA-28</strain>
    </source>
</reference>
<dbReference type="SUPFAM" id="SSF111369">
    <property type="entry name" value="HlyD-like secretion proteins"/>
    <property type="match status" value="1"/>
</dbReference>
<feature type="transmembrane region" description="Helical" evidence="3">
    <location>
        <begin position="256"/>
        <end position="274"/>
    </location>
</feature>
<dbReference type="AlphaFoldDB" id="A0A371XC83"/>
<evidence type="ECO:0000256" key="1">
    <source>
        <dbReference type="ARBA" id="ARBA00004196"/>
    </source>
</evidence>
<keyword evidence="3" id="KW-1133">Transmembrane helix</keyword>
<dbReference type="EMBL" id="QURN01000011">
    <property type="protein sequence ID" value="RFC66846.1"/>
    <property type="molecule type" value="Genomic_DNA"/>
</dbReference>
<dbReference type="GO" id="GO:0030313">
    <property type="term" value="C:cell envelope"/>
    <property type="evidence" value="ECO:0007669"/>
    <property type="project" value="UniProtKB-SubCell"/>
</dbReference>
<feature type="transmembrane region" description="Helical" evidence="3">
    <location>
        <begin position="182"/>
        <end position="201"/>
    </location>
</feature>
<dbReference type="Proteomes" id="UP000262379">
    <property type="component" value="Unassembled WGS sequence"/>
</dbReference>
<accession>A0A371XC83</accession>
<evidence type="ECO:0000313" key="5">
    <source>
        <dbReference type="EMBL" id="RFC66846.1"/>
    </source>
</evidence>
<feature type="transmembrane region" description="Helical" evidence="3">
    <location>
        <begin position="147"/>
        <end position="170"/>
    </location>
</feature>
<feature type="transmembrane region" description="Helical" evidence="3">
    <location>
        <begin position="354"/>
        <end position="379"/>
    </location>
</feature>
<name>A0A371XC83_9HYPH</name>
<feature type="transmembrane region" description="Helical" evidence="3">
    <location>
        <begin position="280"/>
        <end position="298"/>
    </location>
</feature>
<dbReference type="Pfam" id="PF25973">
    <property type="entry name" value="BSH_CzcB"/>
    <property type="match status" value="1"/>
</dbReference>
<sequence length="710" mass="79626">MAGDLAAPADIPLPPLREDLQIVRGGVSYSGAPVWIVLDPIRNRFFRITYEMFQLLSLWNRAGSVAKLMIMVARNFGREATPEEITTATRLLDSGFFFTTPSSGSWRPLHAASKPRHSLFMRLVHNYLFFKVPLVRPTPFLRATWPIVAPLFSRTFLMFTVIVGLMGLYLVSRQWEAFKSTFPYVFTLEGAIISLLSVGFIKSLHELGHAYVAHRYGCRVPTMGFAMMVLMPLLYTDVSDAWRLKQRRQRLAIDSAGMLVEFAVAAYALLAWSFLPDGPLRSAVFVLAAIGWILSLVVNTNPFMRFDGYYILADAVGIENLQPRAFRHLKWRIREFLFDLGAEPPEYFPRRIDLFLTAYAIATTIYRLLLYIGIALLVYHFFIKIVGIMLFAVEVGFFLIRPVWSEIKEWFAMRHEILSRRRTYFSLAIFAAAIAFVFLPVSSRVTAPAILQPELFARLYPEEPGKITAVRVIRGQEVHKGDVLFEIESPATAHERKLTEIEISLAELRLSRIGAEAEDRAQSGTIQSQLASLQAQRAGLEERESKLIVRAPFDGRIADINSGIVEGRWVGRNQQLGYLESTGSLAIRGYVEGDDRARLEDGAKTVFVPADLSRGKLDATLVGVSTYGVTRIDLPDLASVNGGPIAVYQQANKTLAPVTAHYAVRAETPATSTPIGQTIRGTLLIDAKPESAASRLWRWIGRVFVRELGF</sequence>
<dbReference type="InterPro" id="IPR050465">
    <property type="entry name" value="UPF0194_transport"/>
</dbReference>
<keyword evidence="2" id="KW-0175">Coiled coil</keyword>
<proteinExistence type="predicted"/>
<evidence type="ECO:0000256" key="2">
    <source>
        <dbReference type="ARBA" id="ARBA00023054"/>
    </source>
</evidence>
<feature type="transmembrane region" description="Helical" evidence="3">
    <location>
        <begin position="424"/>
        <end position="442"/>
    </location>
</feature>
<keyword evidence="3" id="KW-0812">Transmembrane</keyword>
<evidence type="ECO:0000259" key="4">
    <source>
        <dbReference type="Pfam" id="PF25973"/>
    </source>
</evidence>
<feature type="transmembrane region" description="Helical" evidence="3">
    <location>
        <begin position="385"/>
        <end position="404"/>
    </location>
</feature>
<organism evidence="5 6">
    <name type="scientific">Mesorhizobium denitrificans</name>
    <dbReference type="NCBI Taxonomy" id="2294114"/>
    <lineage>
        <taxon>Bacteria</taxon>
        <taxon>Pseudomonadati</taxon>
        <taxon>Pseudomonadota</taxon>
        <taxon>Alphaproteobacteria</taxon>
        <taxon>Hyphomicrobiales</taxon>
        <taxon>Phyllobacteriaceae</taxon>
        <taxon>Mesorhizobium</taxon>
    </lineage>
</organism>
<dbReference type="PANTHER" id="PTHR32347:SF23">
    <property type="entry name" value="BLL5650 PROTEIN"/>
    <property type="match status" value="1"/>
</dbReference>
<comment type="caution">
    <text evidence="5">The sequence shown here is derived from an EMBL/GenBank/DDBJ whole genome shotgun (WGS) entry which is preliminary data.</text>
</comment>
<comment type="subcellular location">
    <subcellularLocation>
        <location evidence="1">Cell envelope</location>
    </subcellularLocation>
</comment>
<gene>
    <name evidence="5" type="ORF">DY251_15095</name>
</gene>
<dbReference type="InterPro" id="IPR058647">
    <property type="entry name" value="BSH_CzcB-like"/>
</dbReference>
<evidence type="ECO:0000256" key="3">
    <source>
        <dbReference type="SAM" id="Phobius"/>
    </source>
</evidence>
<evidence type="ECO:0000313" key="6">
    <source>
        <dbReference type="Proteomes" id="UP000262379"/>
    </source>
</evidence>
<feature type="domain" description="CzcB-like barrel-sandwich hybrid" evidence="4">
    <location>
        <begin position="457"/>
        <end position="575"/>
    </location>
</feature>
<keyword evidence="3" id="KW-0472">Membrane</keyword>
<keyword evidence="6" id="KW-1185">Reference proteome</keyword>